<feature type="compositionally biased region" description="Acidic residues" evidence="1">
    <location>
        <begin position="105"/>
        <end position="116"/>
    </location>
</feature>
<accession>A0A6S6WP83</accession>
<dbReference type="EMBL" id="HG992986">
    <property type="protein sequence ID" value="CAE7211605.1"/>
    <property type="molecule type" value="Genomic_DNA"/>
</dbReference>
<feature type="compositionally biased region" description="Polar residues" evidence="1">
    <location>
        <begin position="166"/>
        <end position="192"/>
    </location>
</feature>
<sequence length="325" mass="35480">MYNTKSQNAQHIFVKNVPGDLAREGIPRLFHEYKPTAIKNIYPNSSVTTVVLTFRSPTEAIRAKEGGHEKRLGNAVLRTEMYEDRRSIRFNRGQGQAKGKANSKEEDEAEDAEEAPEPAPTYTIRNKPRAKKSLVAAKKPTTVTGDTWATIASKPRIEERSEFTDLPTTSSPKTAPADVSQTGTTSAVSPNSPLFEEENSYFAHAADLPSSQLAEQASDADDEDSDESPYHDSQDISLVTVPDTAPDTAQTTPEKRAGKPMVGNSEQEKPACDNAAFTQPPINISFAYDSNARSTPGPSQILDTTPRIRAKHQSHCAFCAMRSAV</sequence>
<protein>
    <submittedName>
        <fullName evidence="2">Uncharacterized protein</fullName>
    </submittedName>
</protein>
<feature type="compositionally biased region" description="Low complexity" evidence="1">
    <location>
        <begin position="240"/>
        <end position="252"/>
    </location>
</feature>
<evidence type="ECO:0000313" key="3">
    <source>
        <dbReference type="Proteomes" id="UP000472372"/>
    </source>
</evidence>
<evidence type="ECO:0000313" key="2">
    <source>
        <dbReference type="EMBL" id="CAE7211605.1"/>
    </source>
</evidence>
<dbReference type="InterPro" id="IPR035979">
    <property type="entry name" value="RBD_domain_sf"/>
</dbReference>
<gene>
    <name evidence="2" type="ORF">PTTW11_10191</name>
</gene>
<dbReference type="AlphaFoldDB" id="A0A6S6WP83"/>
<dbReference type="Gene3D" id="3.30.70.330">
    <property type="match status" value="1"/>
</dbReference>
<organism evidence="2 3">
    <name type="scientific">Pyrenophora teres f. teres</name>
    <dbReference type="NCBI Taxonomy" id="97479"/>
    <lineage>
        <taxon>Eukaryota</taxon>
        <taxon>Fungi</taxon>
        <taxon>Dikarya</taxon>
        <taxon>Ascomycota</taxon>
        <taxon>Pezizomycotina</taxon>
        <taxon>Dothideomycetes</taxon>
        <taxon>Pleosporomycetidae</taxon>
        <taxon>Pleosporales</taxon>
        <taxon>Pleosporineae</taxon>
        <taxon>Pleosporaceae</taxon>
        <taxon>Pyrenophora</taxon>
    </lineage>
</organism>
<dbReference type="Proteomes" id="UP000472372">
    <property type="component" value="Chromosome 10"/>
</dbReference>
<name>A0A6S6WP83_9PLEO</name>
<reference evidence="2" key="1">
    <citation type="submission" date="2021-02" db="EMBL/GenBank/DDBJ databases">
        <authorList>
            <person name="Syme A R."/>
            <person name="Syme A R."/>
            <person name="Moolhuijzen P."/>
        </authorList>
    </citation>
    <scope>NUCLEOTIDE SEQUENCE</scope>
    <source>
        <strain evidence="2">W1-1</strain>
    </source>
</reference>
<evidence type="ECO:0000256" key="1">
    <source>
        <dbReference type="SAM" id="MobiDB-lite"/>
    </source>
</evidence>
<dbReference type="SUPFAM" id="SSF54928">
    <property type="entry name" value="RNA-binding domain, RBD"/>
    <property type="match status" value="1"/>
</dbReference>
<dbReference type="GO" id="GO:0003676">
    <property type="term" value="F:nucleic acid binding"/>
    <property type="evidence" value="ECO:0007669"/>
    <property type="project" value="InterPro"/>
</dbReference>
<proteinExistence type="predicted"/>
<dbReference type="InterPro" id="IPR012677">
    <property type="entry name" value="Nucleotide-bd_a/b_plait_sf"/>
</dbReference>
<feature type="compositionally biased region" description="Acidic residues" evidence="1">
    <location>
        <begin position="218"/>
        <end position="227"/>
    </location>
</feature>
<feature type="region of interest" description="Disordered" evidence="1">
    <location>
        <begin position="87"/>
        <end position="277"/>
    </location>
</feature>